<dbReference type="Proteomes" id="UP000271468">
    <property type="component" value="Unassembled WGS sequence"/>
</dbReference>
<accession>A0A0N8R0G3</accession>
<organism evidence="1 2">
    <name type="scientific">Pseudomonas syringae pv. coriandricola</name>
    <dbReference type="NCBI Taxonomy" id="264453"/>
    <lineage>
        <taxon>Bacteria</taxon>
        <taxon>Pseudomonadati</taxon>
        <taxon>Pseudomonadota</taxon>
        <taxon>Gammaproteobacteria</taxon>
        <taxon>Pseudomonadales</taxon>
        <taxon>Pseudomonadaceae</taxon>
        <taxon>Pseudomonas</taxon>
    </lineage>
</organism>
<comment type="caution">
    <text evidence="1">The sequence shown here is derived from an EMBL/GenBank/DDBJ whole genome shotgun (WGS) entry which is preliminary data.</text>
</comment>
<proteinExistence type="predicted"/>
<evidence type="ECO:0000313" key="1">
    <source>
        <dbReference type="EMBL" id="RMN15032.1"/>
    </source>
</evidence>
<protein>
    <submittedName>
        <fullName evidence="1">Uncharacterized protein</fullName>
    </submittedName>
</protein>
<sequence length="36" mass="3703">MNDLTQVTVVIGAGSIGQAIARRVSAGKHALLADLR</sequence>
<evidence type="ECO:0000313" key="2">
    <source>
        <dbReference type="Proteomes" id="UP000271468"/>
    </source>
</evidence>
<name>A0A0N8R0G3_9PSED</name>
<gene>
    <name evidence="1" type="ORF">ALQ65_00466</name>
</gene>
<reference evidence="1 2" key="1">
    <citation type="submission" date="2018-08" db="EMBL/GenBank/DDBJ databases">
        <title>Recombination of ecologically and evolutionarily significant loci maintains genetic cohesion in the Pseudomonas syringae species complex.</title>
        <authorList>
            <person name="Dillon M."/>
            <person name="Thakur S."/>
            <person name="Almeida R.N.D."/>
            <person name="Weir B.S."/>
            <person name="Guttman D.S."/>
        </authorList>
    </citation>
    <scope>NUCLEOTIDE SEQUENCE [LARGE SCALE GENOMIC DNA]</scope>
    <source>
        <strain evidence="1 2">ICMP 12341</strain>
    </source>
</reference>
<dbReference type="EMBL" id="RBOV01000028">
    <property type="protein sequence ID" value="RMN15032.1"/>
    <property type="molecule type" value="Genomic_DNA"/>
</dbReference>
<dbReference type="AlphaFoldDB" id="A0A0N8R0G3"/>